<dbReference type="Pfam" id="PF14009">
    <property type="entry name" value="PADRE"/>
    <property type="match status" value="1"/>
</dbReference>
<feature type="region of interest" description="Disordered" evidence="1">
    <location>
        <begin position="104"/>
        <end position="125"/>
    </location>
</feature>
<reference evidence="2" key="1">
    <citation type="submission" date="2024-02" db="EMBL/GenBank/DDBJ databases">
        <authorList>
            <consortium name="ELIXIR-Norway"/>
            <consortium name="Elixir Norway"/>
        </authorList>
    </citation>
    <scope>NUCLEOTIDE SEQUENCE</scope>
</reference>
<dbReference type="InterPro" id="IPR025322">
    <property type="entry name" value="PADRE_dom"/>
</dbReference>
<feature type="region of interest" description="Disordered" evidence="1">
    <location>
        <begin position="216"/>
        <end position="241"/>
    </location>
</feature>
<evidence type="ECO:0000313" key="2">
    <source>
        <dbReference type="EMBL" id="CAK9205631.1"/>
    </source>
</evidence>
<name>A0ABP0TUS4_9BRYO</name>
<accession>A0ABP0TUS4</accession>
<evidence type="ECO:0000256" key="1">
    <source>
        <dbReference type="SAM" id="MobiDB-lite"/>
    </source>
</evidence>
<sequence>MGNHVCLGVNNAHDDRVQIQQEEDVEWELPPIKVVEPDGEIQVFKRPVTVAELIKLHGADDHFVCHSKALITTLTPKAVLPKHQQLEVGRLYYILPNSKLLVQQQEDDNDEDQQPQPNSIFDRKKPMIMQTRGFASSAARESMLLPFEIKLHSKKQQVPGFAQVTVRGQDVATRLVFTAAEDPGLAGRRHDEDEDQLPAAHMISYSTPDLRSMYLMNHAGPGRSSGSSRKNSSCSLTRSNSWKPRLETISEVSAYSRRRIQELVRGRSQKSSNQVHSSSSS</sequence>
<proteinExistence type="predicted"/>
<keyword evidence="3" id="KW-1185">Reference proteome</keyword>
<organism evidence="2 3">
    <name type="scientific">Sphagnum troendelagicum</name>
    <dbReference type="NCBI Taxonomy" id="128251"/>
    <lineage>
        <taxon>Eukaryota</taxon>
        <taxon>Viridiplantae</taxon>
        <taxon>Streptophyta</taxon>
        <taxon>Embryophyta</taxon>
        <taxon>Bryophyta</taxon>
        <taxon>Sphagnophytina</taxon>
        <taxon>Sphagnopsida</taxon>
        <taxon>Sphagnales</taxon>
        <taxon>Sphagnaceae</taxon>
        <taxon>Sphagnum</taxon>
    </lineage>
</organism>
<gene>
    <name evidence="2" type="ORF">CSSPTR1EN2_LOCUS7945</name>
</gene>
<dbReference type="PANTHER" id="PTHR33052">
    <property type="entry name" value="DUF4228 DOMAIN PROTEIN-RELATED"/>
    <property type="match status" value="1"/>
</dbReference>
<dbReference type="Proteomes" id="UP001497512">
    <property type="component" value="Chromosome 15"/>
</dbReference>
<feature type="compositionally biased region" description="Low complexity" evidence="1">
    <location>
        <begin position="224"/>
        <end position="235"/>
    </location>
</feature>
<evidence type="ECO:0000313" key="3">
    <source>
        <dbReference type="Proteomes" id="UP001497512"/>
    </source>
</evidence>
<protein>
    <submittedName>
        <fullName evidence="2">Uncharacterized protein</fullName>
    </submittedName>
</protein>
<dbReference type="EMBL" id="OZ019907">
    <property type="protein sequence ID" value="CAK9205631.1"/>
    <property type="molecule type" value="Genomic_DNA"/>
</dbReference>